<sequence length="360" mass="38093">MQESAPVPVPDAKSSQEPADRPRSVSIWDVAKVAGVSHQTVSRVVNGNPKVRQSTRDRVLQVIEEMGYKPNRLARALAGGPVRSVTVLTSDTTLYGASLALRGIEEAARAADFTVAISVLDEDAAESPNEVASRPARPGEPVLVIAFNAPGARAWQTLSAEFPAAAVVERPEEGRGDDRPVAWIDDRSAAAQATRYLLGLGHRTVHYMAIPSSTTRIGQRACGWREALADAGRPVPEPVEGGWSPRSGYLAARALVADPEVTALLCGNDDLALGVLRAAREAGRDVPGDLSVMGFDDVPHAAFAHPALTTVRLDFDGLGRGAFGMLHRLLDPQNAPAPALWAEPELIVRDSTGPAPGRTG</sequence>
<dbReference type="PROSITE" id="PS50932">
    <property type="entry name" value="HTH_LACI_2"/>
    <property type="match status" value="1"/>
</dbReference>
<evidence type="ECO:0000256" key="3">
    <source>
        <dbReference type="ARBA" id="ARBA00023163"/>
    </source>
</evidence>
<dbReference type="EMBL" id="CP106793">
    <property type="protein sequence ID" value="UXY18217.1"/>
    <property type="molecule type" value="Genomic_DNA"/>
</dbReference>
<dbReference type="SUPFAM" id="SSF53822">
    <property type="entry name" value="Periplasmic binding protein-like I"/>
    <property type="match status" value="1"/>
</dbReference>
<evidence type="ECO:0000256" key="4">
    <source>
        <dbReference type="SAM" id="MobiDB-lite"/>
    </source>
</evidence>
<name>A0ABY6DV42_9ACTN</name>
<evidence type="ECO:0000259" key="5">
    <source>
        <dbReference type="PROSITE" id="PS50932"/>
    </source>
</evidence>
<evidence type="ECO:0000313" key="6">
    <source>
        <dbReference type="EMBL" id="UXY18217.1"/>
    </source>
</evidence>
<dbReference type="PANTHER" id="PTHR30146">
    <property type="entry name" value="LACI-RELATED TRANSCRIPTIONAL REPRESSOR"/>
    <property type="match status" value="1"/>
</dbReference>
<evidence type="ECO:0000256" key="1">
    <source>
        <dbReference type="ARBA" id="ARBA00023015"/>
    </source>
</evidence>
<feature type="region of interest" description="Disordered" evidence="4">
    <location>
        <begin position="1"/>
        <end position="23"/>
    </location>
</feature>
<reference evidence="6" key="1">
    <citation type="submission" date="2022-10" db="EMBL/GenBank/DDBJ databases">
        <authorList>
            <person name="Mo P."/>
        </authorList>
    </citation>
    <scope>NUCLEOTIDE SEQUENCE</scope>
    <source>
        <strain evidence="6">HUAS 13-4</strain>
    </source>
</reference>
<dbReference type="Pfam" id="PF13377">
    <property type="entry name" value="Peripla_BP_3"/>
    <property type="match status" value="1"/>
</dbReference>
<gene>
    <name evidence="6" type="ORF">N8I84_05370</name>
</gene>
<dbReference type="Gene3D" id="1.10.260.40">
    <property type="entry name" value="lambda repressor-like DNA-binding domains"/>
    <property type="match status" value="1"/>
</dbReference>
<protein>
    <submittedName>
        <fullName evidence="6">LacI family transcriptional regulator</fullName>
    </submittedName>
</protein>
<dbReference type="InterPro" id="IPR046335">
    <property type="entry name" value="LacI/GalR-like_sensor"/>
</dbReference>
<dbReference type="InterPro" id="IPR010982">
    <property type="entry name" value="Lambda_DNA-bd_dom_sf"/>
</dbReference>
<dbReference type="Gene3D" id="3.40.50.2300">
    <property type="match status" value="2"/>
</dbReference>
<proteinExistence type="predicted"/>
<accession>A0ABY6DV42</accession>
<dbReference type="CDD" id="cd01574">
    <property type="entry name" value="PBP1_LacI"/>
    <property type="match status" value="1"/>
</dbReference>
<organism evidence="6 7">
    <name type="scientific">Streptomyces cynarae</name>
    <dbReference type="NCBI Taxonomy" id="2981134"/>
    <lineage>
        <taxon>Bacteria</taxon>
        <taxon>Bacillati</taxon>
        <taxon>Actinomycetota</taxon>
        <taxon>Actinomycetes</taxon>
        <taxon>Kitasatosporales</taxon>
        <taxon>Streptomycetaceae</taxon>
        <taxon>Streptomyces</taxon>
    </lineage>
</organism>
<dbReference type="Proteomes" id="UP001061298">
    <property type="component" value="Chromosome"/>
</dbReference>
<feature type="domain" description="HTH lacI-type" evidence="5">
    <location>
        <begin position="25"/>
        <end position="79"/>
    </location>
</feature>
<dbReference type="Pfam" id="PF00356">
    <property type="entry name" value="LacI"/>
    <property type="match status" value="1"/>
</dbReference>
<dbReference type="PROSITE" id="PS00356">
    <property type="entry name" value="HTH_LACI_1"/>
    <property type="match status" value="1"/>
</dbReference>
<keyword evidence="7" id="KW-1185">Reference proteome</keyword>
<dbReference type="SUPFAM" id="SSF47413">
    <property type="entry name" value="lambda repressor-like DNA-binding domains"/>
    <property type="match status" value="1"/>
</dbReference>
<dbReference type="RefSeq" id="WP_263228468.1">
    <property type="nucleotide sequence ID" value="NZ_CP106793.1"/>
</dbReference>
<keyword evidence="2" id="KW-0238">DNA-binding</keyword>
<keyword evidence="1" id="KW-0805">Transcription regulation</keyword>
<dbReference type="PANTHER" id="PTHR30146:SF109">
    <property type="entry name" value="HTH-TYPE TRANSCRIPTIONAL REGULATOR GALS"/>
    <property type="match status" value="1"/>
</dbReference>
<dbReference type="InterPro" id="IPR000843">
    <property type="entry name" value="HTH_LacI"/>
</dbReference>
<dbReference type="InterPro" id="IPR028082">
    <property type="entry name" value="Peripla_BP_I"/>
</dbReference>
<keyword evidence="3" id="KW-0804">Transcription</keyword>
<evidence type="ECO:0000313" key="7">
    <source>
        <dbReference type="Proteomes" id="UP001061298"/>
    </source>
</evidence>
<dbReference type="SMART" id="SM00354">
    <property type="entry name" value="HTH_LACI"/>
    <property type="match status" value="1"/>
</dbReference>
<evidence type="ECO:0000256" key="2">
    <source>
        <dbReference type="ARBA" id="ARBA00023125"/>
    </source>
</evidence>
<dbReference type="CDD" id="cd01392">
    <property type="entry name" value="HTH_LacI"/>
    <property type="match status" value="1"/>
</dbReference>